<evidence type="ECO:0000313" key="8">
    <source>
        <dbReference type="EMBL" id="MEA9356714.1"/>
    </source>
</evidence>
<keyword evidence="3" id="KW-0479">Metal-binding</keyword>
<dbReference type="Gene3D" id="3.20.20.70">
    <property type="entry name" value="Aldolase class I"/>
    <property type="match status" value="1"/>
</dbReference>
<sequence length="373" mass="42945">MENKFICPIPWMSLCFGPKSTLRACCHQNGSMENNLHDNLSSEEIIQLKHNQDLRDKMQKGIVPHDCMTCFDTEKAGGFSPRQEYLAKFKFNQEAPIKVEYLDLTVDNNCNLECAMCSSYYSYKLDDFYSGKLNIPRVGKWEINFSDENIKSLLPDLKMLTITGGEPFLSKRALEIIHFVAASAFAKNIHLRLFTNLTIVPKNLEDLLSKFESVELLLSIDSVEENYEFIRHPAKWSLITSNLQKLSALNLPNTTIKVHSVISAFNWNHIDKLIKFYSTLKLKNKNILPVFIEIENQPYLHPSVLPKKDFDYGLGLINTALDNLVVNDPQYHYEINHLKSILNKISGTDSRSFYIDYITYIEKLKQSRQSVSN</sequence>
<dbReference type="RefSeq" id="WP_323576580.1">
    <property type="nucleotide sequence ID" value="NZ_JAYGJQ010000002.1"/>
</dbReference>
<dbReference type="CDD" id="cd01335">
    <property type="entry name" value="Radical_SAM"/>
    <property type="match status" value="1"/>
</dbReference>
<comment type="similarity">
    <text evidence="6">Belongs to the radical SAM superfamily. Anaerobic sulfatase-maturating enzyme family.</text>
</comment>
<evidence type="ECO:0000256" key="2">
    <source>
        <dbReference type="ARBA" id="ARBA00022691"/>
    </source>
</evidence>
<name>A0ABU5VWJ5_9BACT</name>
<keyword evidence="4" id="KW-0408">Iron</keyword>
<gene>
    <name evidence="8" type="ORF">SHI21_10885</name>
</gene>
<dbReference type="Proteomes" id="UP001302274">
    <property type="component" value="Unassembled WGS sequence"/>
</dbReference>
<comment type="cofactor">
    <cofactor evidence="1">
        <name>[4Fe-4S] cluster</name>
        <dbReference type="ChEBI" id="CHEBI:49883"/>
    </cofactor>
</comment>
<dbReference type="NCBIfam" id="NF033640">
    <property type="entry name" value="N_Twi_rSAM"/>
    <property type="match status" value="1"/>
</dbReference>
<proteinExistence type="inferred from homology"/>
<dbReference type="PANTHER" id="PTHR43273:SF3">
    <property type="entry name" value="ANAEROBIC SULFATASE-MATURATING ENZYME HOMOLOG ASLB-RELATED"/>
    <property type="match status" value="1"/>
</dbReference>
<feature type="domain" description="Radical SAM core" evidence="7">
    <location>
        <begin position="108"/>
        <end position="276"/>
    </location>
</feature>
<dbReference type="EMBL" id="JAYGJQ010000002">
    <property type="protein sequence ID" value="MEA9356714.1"/>
    <property type="molecule type" value="Genomic_DNA"/>
</dbReference>
<evidence type="ECO:0000256" key="6">
    <source>
        <dbReference type="ARBA" id="ARBA00023601"/>
    </source>
</evidence>
<keyword evidence="5" id="KW-0411">Iron-sulfur</keyword>
<reference evidence="8 9" key="1">
    <citation type="submission" date="2023-11" db="EMBL/GenBank/DDBJ databases">
        <title>A Novel Polar Bacteriovorax (B. antarcticus) Isolated from the Biocrust in Antarctica.</title>
        <authorList>
            <person name="Mun W."/>
            <person name="Choi S.Y."/>
            <person name="Mitchell R.J."/>
        </authorList>
    </citation>
    <scope>NUCLEOTIDE SEQUENCE [LARGE SCALE GENOMIC DNA]</scope>
    <source>
        <strain evidence="8 9">PP10</strain>
    </source>
</reference>
<comment type="caution">
    <text evidence="8">The sequence shown here is derived from an EMBL/GenBank/DDBJ whole genome shotgun (WGS) entry which is preliminary data.</text>
</comment>
<dbReference type="SUPFAM" id="SSF102114">
    <property type="entry name" value="Radical SAM enzymes"/>
    <property type="match status" value="1"/>
</dbReference>
<evidence type="ECO:0000259" key="7">
    <source>
        <dbReference type="Pfam" id="PF04055"/>
    </source>
</evidence>
<dbReference type="InterPro" id="IPR013785">
    <property type="entry name" value="Aldolase_TIM"/>
</dbReference>
<accession>A0ABU5VWJ5</accession>
<dbReference type="SFLD" id="SFLDG01067">
    <property type="entry name" value="SPASM/twitch_domain_containing"/>
    <property type="match status" value="1"/>
</dbReference>
<protein>
    <submittedName>
        <fullName evidence="8">Twitch domain-containing radical SAM protein</fullName>
    </submittedName>
</protein>
<evidence type="ECO:0000256" key="1">
    <source>
        <dbReference type="ARBA" id="ARBA00001966"/>
    </source>
</evidence>
<dbReference type="InterPro" id="IPR007197">
    <property type="entry name" value="rSAM"/>
</dbReference>
<evidence type="ECO:0000256" key="3">
    <source>
        <dbReference type="ARBA" id="ARBA00022723"/>
    </source>
</evidence>
<dbReference type="SFLD" id="SFLDS00029">
    <property type="entry name" value="Radical_SAM"/>
    <property type="match status" value="1"/>
</dbReference>
<dbReference type="PANTHER" id="PTHR43273">
    <property type="entry name" value="ANAEROBIC SULFATASE-MATURATING ENZYME HOMOLOG ASLB-RELATED"/>
    <property type="match status" value="1"/>
</dbReference>
<keyword evidence="2" id="KW-0949">S-adenosyl-L-methionine</keyword>
<dbReference type="Pfam" id="PF04055">
    <property type="entry name" value="Radical_SAM"/>
    <property type="match status" value="1"/>
</dbReference>
<keyword evidence="9" id="KW-1185">Reference proteome</keyword>
<organism evidence="8 9">
    <name type="scientific">Bacteriovorax antarcticus</name>
    <dbReference type="NCBI Taxonomy" id="3088717"/>
    <lineage>
        <taxon>Bacteria</taxon>
        <taxon>Pseudomonadati</taxon>
        <taxon>Bdellovibrionota</taxon>
        <taxon>Bacteriovoracia</taxon>
        <taxon>Bacteriovoracales</taxon>
        <taxon>Bacteriovoracaceae</taxon>
        <taxon>Bacteriovorax</taxon>
    </lineage>
</organism>
<dbReference type="InterPro" id="IPR058240">
    <property type="entry name" value="rSAM_sf"/>
</dbReference>
<evidence type="ECO:0000256" key="5">
    <source>
        <dbReference type="ARBA" id="ARBA00023014"/>
    </source>
</evidence>
<evidence type="ECO:0000256" key="4">
    <source>
        <dbReference type="ARBA" id="ARBA00023004"/>
    </source>
</evidence>
<dbReference type="InterPro" id="IPR023867">
    <property type="entry name" value="Sulphatase_maturase_rSAM"/>
</dbReference>
<evidence type="ECO:0000313" key="9">
    <source>
        <dbReference type="Proteomes" id="UP001302274"/>
    </source>
</evidence>